<dbReference type="EMBL" id="CP090958">
    <property type="protein sequence ID" value="WGW12553.1"/>
    <property type="molecule type" value="Genomic_DNA"/>
</dbReference>
<evidence type="ECO:0000313" key="3">
    <source>
        <dbReference type="Proteomes" id="UP001209083"/>
    </source>
</evidence>
<evidence type="ECO:0000313" key="2">
    <source>
        <dbReference type="EMBL" id="WGW12553.1"/>
    </source>
</evidence>
<dbReference type="InterPro" id="IPR044855">
    <property type="entry name" value="CoA-Trfase_III_dom3_sf"/>
</dbReference>
<organism evidence="2 3">
    <name type="scientific">Saxibacter everestensis</name>
    <dbReference type="NCBI Taxonomy" id="2909229"/>
    <lineage>
        <taxon>Bacteria</taxon>
        <taxon>Bacillati</taxon>
        <taxon>Actinomycetota</taxon>
        <taxon>Actinomycetes</taxon>
        <taxon>Micrococcales</taxon>
        <taxon>Brevibacteriaceae</taxon>
        <taxon>Saxibacter</taxon>
    </lineage>
</organism>
<dbReference type="InterPro" id="IPR050483">
    <property type="entry name" value="CoA-transferase_III_domain"/>
</dbReference>
<dbReference type="InterPro" id="IPR003673">
    <property type="entry name" value="CoA-Trfase_fam_III"/>
</dbReference>
<proteinExistence type="predicted"/>
<evidence type="ECO:0000256" key="1">
    <source>
        <dbReference type="ARBA" id="ARBA00022679"/>
    </source>
</evidence>
<protein>
    <submittedName>
        <fullName evidence="2">CoA transferase</fullName>
        <ecNumber evidence="2">2.8.3.-</ecNumber>
    </submittedName>
</protein>
<sequence length="400" mass="42570">MAGSPHAPLEGVTVIEVGVFMAGPFATMQLADLGARVIKVESPVTGEQTRATGPFIDGESSPFIRLNRNKESLALDLKSAQGKEALVRLAATADVIVENLRPGAMRRLGLGYDDLREANPGLIYASASGWGQDGPLSHLPGLDIMAQARSGLMSITGYPDMPPAKVGVPICDLTTALYVSLAITAALHERHSSGTGQFIDVSLMESGVSFGVWEAGAYFAEGTVGGPNGSAHQNQAPYQAVRSKDGYVTIGANTPRNWQAFCAALTLDELLEDPRYAGAYDRLQNREPLIEAIERRTGELTTAEVVDILNQAGVPCAPISDFGEVFNDEHLAAREFFWDAEHPAIGPVRQIGSPMRFSRTPAVRRNAGPVLASGNREILESLGYQGDELEALCPEAGSTP</sequence>
<dbReference type="Gene3D" id="3.30.1540.10">
    <property type="entry name" value="formyl-coa transferase, domain 3"/>
    <property type="match status" value="1"/>
</dbReference>
<dbReference type="Gene3D" id="3.40.50.10540">
    <property type="entry name" value="Crotonobetainyl-coa:carnitine coa-transferase, domain 1"/>
    <property type="match status" value="1"/>
</dbReference>
<gene>
    <name evidence="2" type="ORF">LWF01_01945</name>
</gene>
<name>A0ABY8QU99_9MICO</name>
<keyword evidence="3" id="KW-1185">Reference proteome</keyword>
<keyword evidence="1 2" id="KW-0808">Transferase</keyword>
<dbReference type="PANTHER" id="PTHR48207:SF3">
    <property type="entry name" value="SUCCINATE--HYDROXYMETHYLGLUTARATE COA-TRANSFERASE"/>
    <property type="match status" value="1"/>
</dbReference>
<dbReference type="RefSeq" id="WP_349639356.1">
    <property type="nucleotide sequence ID" value="NZ_CP090958.1"/>
</dbReference>
<accession>A0ABY8QU99</accession>
<dbReference type="Proteomes" id="UP001209083">
    <property type="component" value="Chromosome"/>
</dbReference>
<dbReference type="EC" id="2.8.3.-" evidence="2"/>
<dbReference type="Pfam" id="PF02515">
    <property type="entry name" value="CoA_transf_3"/>
    <property type="match status" value="1"/>
</dbReference>
<dbReference type="InterPro" id="IPR023606">
    <property type="entry name" value="CoA-Trfase_III_dom_1_sf"/>
</dbReference>
<dbReference type="PANTHER" id="PTHR48207">
    <property type="entry name" value="SUCCINATE--HYDROXYMETHYLGLUTARATE COA-TRANSFERASE"/>
    <property type="match status" value="1"/>
</dbReference>
<dbReference type="GO" id="GO:0016740">
    <property type="term" value="F:transferase activity"/>
    <property type="evidence" value="ECO:0007669"/>
    <property type="project" value="UniProtKB-KW"/>
</dbReference>
<dbReference type="SUPFAM" id="SSF89796">
    <property type="entry name" value="CoA-transferase family III (CaiB/BaiF)"/>
    <property type="match status" value="1"/>
</dbReference>
<reference evidence="2 3" key="1">
    <citation type="submission" date="2023-05" db="EMBL/GenBank/DDBJ databases">
        <title>Lithophilousrod everest ZFBP1038 complete genpme.</title>
        <authorList>
            <person name="Tian M."/>
        </authorList>
    </citation>
    <scope>NUCLEOTIDE SEQUENCE [LARGE SCALE GENOMIC DNA]</scope>
    <source>
        <strain evidence="2 3">ZFBP1038</strain>
    </source>
</reference>